<dbReference type="Proteomes" id="UP000470302">
    <property type="component" value="Unassembled WGS sequence"/>
</dbReference>
<reference evidence="1 2" key="1">
    <citation type="submission" date="2020-01" db="EMBL/GenBank/DDBJ databases">
        <title>Novel species isolated from a subtropical stream in China.</title>
        <authorList>
            <person name="Lu H."/>
        </authorList>
    </citation>
    <scope>NUCLEOTIDE SEQUENCE [LARGE SCALE GENOMIC DNA]</scope>
    <source>
        <strain evidence="1 2">FT82W</strain>
    </source>
</reference>
<evidence type="ECO:0000313" key="2">
    <source>
        <dbReference type="Proteomes" id="UP000470302"/>
    </source>
</evidence>
<gene>
    <name evidence="1" type="ORF">GTP91_29565</name>
</gene>
<evidence type="ECO:0008006" key="3">
    <source>
        <dbReference type="Google" id="ProtNLM"/>
    </source>
</evidence>
<name>A0A845GCZ6_9BURK</name>
<dbReference type="RefSeq" id="WP_161099973.1">
    <property type="nucleotide sequence ID" value="NZ_WWCW01000189.1"/>
</dbReference>
<dbReference type="AlphaFoldDB" id="A0A845GCZ6"/>
<comment type="caution">
    <text evidence="1">The sequence shown here is derived from an EMBL/GenBank/DDBJ whole genome shotgun (WGS) entry which is preliminary data.</text>
</comment>
<dbReference type="EMBL" id="WWCW01000189">
    <property type="protein sequence ID" value="MYM91312.1"/>
    <property type="molecule type" value="Genomic_DNA"/>
</dbReference>
<dbReference type="Gene3D" id="3.40.47.10">
    <property type="match status" value="2"/>
</dbReference>
<dbReference type="InterPro" id="IPR016039">
    <property type="entry name" value="Thiolase-like"/>
</dbReference>
<protein>
    <recommendedName>
        <fullName evidence="3">Beta-ketoacyl-[acyl-carrier-protein] synthase III N-terminal domain-containing protein</fullName>
    </recommendedName>
</protein>
<accession>A0A845GCZ6</accession>
<organism evidence="1 2">
    <name type="scientific">Duganella vulcania</name>
    <dbReference type="NCBI Taxonomy" id="2692166"/>
    <lineage>
        <taxon>Bacteria</taxon>
        <taxon>Pseudomonadati</taxon>
        <taxon>Pseudomonadota</taxon>
        <taxon>Betaproteobacteria</taxon>
        <taxon>Burkholderiales</taxon>
        <taxon>Oxalobacteraceae</taxon>
        <taxon>Telluria group</taxon>
        <taxon>Duganella</taxon>
    </lineage>
</organism>
<dbReference type="SUPFAM" id="SSF53901">
    <property type="entry name" value="Thiolase-like"/>
    <property type="match status" value="1"/>
</dbReference>
<proteinExistence type="predicted"/>
<dbReference type="GO" id="GO:0016746">
    <property type="term" value="F:acyltransferase activity"/>
    <property type="evidence" value="ECO:0007669"/>
    <property type="project" value="InterPro"/>
</dbReference>
<sequence>MTKSLPTLSGISYTVGRARPLTDLAHTEQAPPAVLAALQARGLSSFCDEQRPVSEILWETASASLAAAAVDVAEIDGIVFVNSPIEEKQLIRSLNEAGFHRAWLLGLNYQDCGGGEAALRVASDLVAGAGRTRRVLVFLYGRVGPGESRIGWEGETVFSDGALACVVSAAAPDTAGYAIAASEVMTNPRLARYREQGAQQARYLEECLSTLRSVSAGALGAAGIGMADVERIYATNGNRSYHNIIASTLGVRAARLGTQALARYGHVFSCDGLIGLADGAGCQSGQHVMLLSWSPWVMGASILRKL</sequence>
<evidence type="ECO:0000313" key="1">
    <source>
        <dbReference type="EMBL" id="MYM91312.1"/>
    </source>
</evidence>